<gene>
    <name evidence="1" type="ORF">VSR83_28450</name>
</gene>
<protein>
    <submittedName>
        <fullName evidence="1">DUF599 domain-containing protein</fullName>
    </submittedName>
</protein>
<evidence type="ECO:0000313" key="2">
    <source>
        <dbReference type="Proteomes" id="UP001392318"/>
    </source>
</evidence>
<dbReference type="EMBL" id="JAYMRU010000025">
    <property type="protein sequence ID" value="MEM5403916.1"/>
    <property type="molecule type" value="Genomic_DNA"/>
</dbReference>
<accession>A0ACC6RQ98</accession>
<reference evidence="1" key="1">
    <citation type="submission" date="2024-01" db="EMBL/GenBank/DDBJ databases">
        <title>The diversity of rhizobia nodulating Mimosa spp. in eleven states of Brazil covering several biomes is determined by host plant, location, and edaphic factors.</title>
        <authorList>
            <person name="Rouws L."/>
            <person name="Barauna A."/>
            <person name="Beukes C."/>
            <person name="De Faria S.M."/>
            <person name="Gross E."/>
            <person name="Dos Reis Junior F.B."/>
            <person name="Simon M."/>
            <person name="Maluk M."/>
            <person name="Odee D.W."/>
            <person name="Kenicer G."/>
            <person name="Young J.P.W."/>
            <person name="Reis V.M."/>
            <person name="Zilli J."/>
            <person name="James E.K."/>
        </authorList>
    </citation>
    <scope>NUCLEOTIDE SEQUENCE</scope>
    <source>
        <strain evidence="1">JPY452</strain>
    </source>
</reference>
<dbReference type="Proteomes" id="UP001392318">
    <property type="component" value="Unassembled WGS sequence"/>
</dbReference>
<name>A0ACC6RQ98_9BURK</name>
<sequence>MDLSVATNLIAVGLSIGLLIAHYWFVRVRVRKDPSYTIQAVLKAGRTVWVEHVMDQKEGVLAVQTLRNSIMGATFFASTAVVLIVGTLTLTAQGDKLAEAWHVLSPIDSVDHRLWLIKLLVLLIDLLCAFVCFAQAIRLFTHVSVLVSVPPSVVAPSAVARLLVAAGRYHTLGMHCYYYAGLMLFWLFGSIFLVGATCALVAALYRLDKFSSD</sequence>
<evidence type="ECO:0000313" key="1">
    <source>
        <dbReference type="EMBL" id="MEM5403916.1"/>
    </source>
</evidence>
<proteinExistence type="predicted"/>
<keyword evidence="2" id="KW-1185">Reference proteome</keyword>
<organism evidence="1 2">
    <name type="scientific">Paraburkholderia unamae</name>
    <dbReference type="NCBI Taxonomy" id="219649"/>
    <lineage>
        <taxon>Bacteria</taxon>
        <taxon>Pseudomonadati</taxon>
        <taxon>Pseudomonadota</taxon>
        <taxon>Betaproteobacteria</taxon>
        <taxon>Burkholderiales</taxon>
        <taxon>Burkholderiaceae</taxon>
        <taxon>Paraburkholderia</taxon>
    </lineage>
</organism>
<comment type="caution">
    <text evidence="1">The sequence shown here is derived from an EMBL/GenBank/DDBJ whole genome shotgun (WGS) entry which is preliminary data.</text>
</comment>